<evidence type="ECO:0000256" key="7">
    <source>
        <dbReference type="PIRSR" id="PIRSR001365-2"/>
    </source>
</evidence>
<dbReference type="Proteomes" id="UP000295662">
    <property type="component" value="Unassembled WGS sequence"/>
</dbReference>
<dbReference type="PANTHER" id="PTHR12128:SF21">
    <property type="entry name" value="N-ACETYLNEURAMINATE LYASE"/>
    <property type="match status" value="1"/>
</dbReference>
<dbReference type="InterPro" id="IPR013785">
    <property type="entry name" value="Aldolase_TIM"/>
</dbReference>
<dbReference type="SMART" id="SM01130">
    <property type="entry name" value="DHDPS"/>
    <property type="match status" value="1"/>
</dbReference>
<dbReference type="Pfam" id="PF00701">
    <property type="entry name" value="DHDPS"/>
    <property type="match status" value="1"/>
</dbReference>
<dbReference type="SUPFAM" id="SSF51569">
    <property type="entry name" value="Aldolase"/>
    <property type="match status" value="1"/>
</dbReference>
<keyword evidence="2" id="KW-0963">Cytoplasm</keyword>
<evidence type="ECO:0000256" key="2">
    <source>
        <dbReference type="ARBA" id="ARBA00022490"/>
    </source>
</evidence>
<dbReference type="Gene3D" id="3.20.20.70">
    <property type="entry name" value="Aldolase class I"/>
    <property type="match status" value="1"/>
</dbReference>
<protein>
    <submittedName>
        <fullName evidence="8">N-acetylneuraminate lyase</fullName>
    </submittedName>
</protein>
<comment type="similarity">
    <text evidence="5">Belongs to the DapA family.</text>
</comment>
<evidence type="ECO:0000313" key="9">
    <source>
        <dbReference type="Proteomes" id="UP000295662"/>
    </source>
</evidence>
<dbReference type="PRINTS" id="PR00146">
    <property type="entry name" value="DHPICSNTHASE"/>
</dbReference>
<sequence>MISHPITGLVAATHTPFHADGSLNLGMVEKQAAHLQHTGIAAAFIGGTTGESHSLSLDERKALTKRWMEVTAGSSLKVVVHVGANCLGDVAALAAQAQEVGADAISALAPSYFKPRSVASLVDCCVQITAAAPELPFFLYDIPSFTGISLSMPEFLTMGAERLPTLAGIKFTNPDGMMFQQCLYHSDSAFSILWGTDECLIAGLALGATGAVGSTYNFAAPIYQRIIRAFGENDFVTARAEQKRSVELVARLASVGYMGAAKSVMKILGVDVGPARLPHTNLDAAQEKALQADLEEMGLLSAEFRV</sequence>
<dbReference type="PIRSF" id="PIRSF001365">
    <property type="entry name" value="DHDPS"/>
    <property type="match status" value="1"/>
</dbReference>
<evidence type="ECO:0000256" key="3">
    <source>
        <dbReference type="ARBA" id="ARBA00023239"/>
    </source>
</evidence>
<dbReference type="PANTHER" id="PTHR12128">
    <property type="entry name" value="DIHYDRODIPICOLINATE SYNTHASE"/>
    <property type="match status" value="1"/>
</dbReference>
<feature type="active site" description="Schiff-base intermediate with substrate" evidence="6">
    <location>
        <position position="170"/>
    </location>
</feature>
<accession>A0A4R7S6E3</accession>
<dbReference type="InterPro" id="IPR002220">
    <property type="entry name" value="DapA-like"/>
</dbReference>
<dbReference type="EMBL" id="SOCA01000002">
    <property type="protein sequence ID" value="TDU73005.1"/>
    <property type="molecule type" value="Genomic_DNA"/>
</dbReference>
<feature type="binding site" evidence="7">
    <location>
        <position position="212"/>
    </location>
    <ligand>
        <name>pyruvate</name>
        <dbReference type="ChEBI" id="CHEBI:15361"/>
    </ligand>
</feature>
<evidence type="ECO:0000256" key="5">
    <source>
        <dbReference type="PIRNR" id="PIRNR001365"/>
    </source>
</evidence>
<name>A0A4R7S6E3_9BACT</name>
<feature type="active site" description="Proton donor/acceptor" evidence="6">
    <location>
        <position position="140"/>
    </location>
</feature>
<organism evidence="8 9">
    <name type="scientific">Prosthecobacter fusiformis</name>
    <dbReference type="NCBI Taxonomy" id="48464"/>
    <lineage>
        <taxon>Bacteria</taxon>
        <taxon>Pseudomonadati</taxon>
        <taxon>Verrucomicrobiota</taxon>
        <taxon>Verrucomicrobiia</taxon>
        <taxon>Verrucomicrobiales</taxon>
        <taxon>Verrucomicrobiaceae</taxon>
        <taxon>Prosthecobacter</taxon>
    </lineage>
</organism>
<evidence type="ECO:0000256" key="4">
    <source>
        <dbReference type="ARBA" id="ARBA00023277"/>
    </source>
</evidence>
<evidence type="ECO:0000313" key="8">
    <source>
        <dbReference type="EMBL" id="TDU73005.1"/>
    </source>
</evidence>
<proteinExistence type="inferred from homology"/>
<dbReference type="RefSeq" id="WP_208300296.1">
    <property type="nucleotide sequence ID" value="NZ_SOCA01000002.1"/>
</dbReference>
<gene>
    <name evidence="8" type="ORF">EI77_01471</name>
</gene>
<keyword evidence="4" id="KW-0119">Carbohydrate metabolism</keyword>
<evidence type="ECO:0000256" key="1">
    <source>
        <dbReference type="ARBA" id="ARBA00004496"/>
    </source>
</evidence>
<feature type="binding site" evidence="7">
    <location>
        <position position="49"/>
    </location>
    <ligand>
        <name>pyruvate</name>
        <dbReference type="ChEBI" id="CHEBI:15361"/>
    </ligand>
</feature>
<reference evidence="8 9" key="1">
    <citation type="submission" date="2019-03" db="EMBL/GenBank/DDBJ databases">
        <title>Genomic Encyclopedia of Archaeal and Bacterial Type Strains, Phase II (KMG-II): from individual species to whole genera.</title>
        <authorList>
            <person name="Goeker M."/>
        </authorList>
    </citation>
    <scope>NUCLEOTIDE SEQUENCE [LARGE SCALE GENOMIC DNA]</scope>
    <source>
        <strain evidence="8 9">ATCC 25309</strain>
    </source>
</reference>
<keyword evidence="9" id="KW-1185">Reference proteome</keyword>
<comment type="subcellular location">
    <subcellularLocation>
        <location evidence="1">Cytoplasm</location>
    </subcellularLocation>
</comment>
<keyword evidence="3 5" id="KW-0456">Lyase</keyword>
<evidence type="ECO:0000256" key="6">
    <source>
        <dbReference type="PIRSR" id="PIRSR001365-1"/>
    </source>
</evidence>
<dbReference type="GO" id="GO:0005737">
    <property type="term" value="C:cytoplasm"/>
    <property type="evidence" value="ECO:0007669"/>
    <property type="project" value="UniProtKB-SubCell"/>
</dbReference>
<dbReference type="AlphaFoldDB" id="A0A4R7S6E3"/>
<comment type="caution">
    <text evidence="8">The sequence shown here is derived from an EMBL/GenBank/DDBJ whole genome shotgun (WGS) entry which is preliminary data.</text>
</comment>
<dbReference type="GO" id="GO:0016829">
    <property type="term" value="F:lyase activity"/>
    <property type="evidence" value="ECO:0007669"/>
    <property type="project" value="UniProtKB-KW"/>
</dbReference>